<protein>
    <recommendedName>
        <fullName evidence="12">Fucosyltransferase</fullName>
        <ecNumber evidence="12">2.4.1.-</ecNumber>
    </recommendedName>
</protein>
<evidence type="ECO:0000313" key="17">
    <source>
        <dbReference type="Proteomes" id="UP001234178"/>
    </source>
</evidence>
<evidence type="ECO:0000259" key="15">
    <source>
        <dbReference type="Pfam" id="PF17039"/>
    </source>
</evidence>
<keyword evidence="8" id="KW-1133">Transmembrane helix</keyword>
<evidence type="ECO:0000256" key="7">
    <source>
        <dbReference type="ARBA" id="ARBA00022968"/>
    </source>
</evidence>
<evidence type="ECO:0000256" key="10">
    <source>
        <dbReference type="ARBA" id="ARBA00023136"/>
    </source>
</evidence>
<evidence type="ECO:0000256" key="3">
    <source>
        <dbReference type="ARBA" id="ARBA00008919"/>
    </source>
</evidence>
<comment type="similarity">
    <text evidence="3 12">Belongs to the glycosyltransferase 10 family.</text>
</comment>
<evidence type="ECO:0000256" key="12">
    <source>
        <dbReference type="RuleBase" id="RU003832"/>
    </source>
</evidence>
<dbReference type="Proteomes" id="UP001234178">
    <property type="component" value="Unassembled WGS sequence"/>
</dbReference>
<keyword evidence="4 12" id="KW-0328">Glycosyltransferase</keyword>
<keyword evidence="7" id="KW-0735">Signal-anchor</keyword>
<name>A0ABQ9ZB66_9CRUS</name>
<dbReference type="Pfam" id="PF00852">
    <property type="entry name" value="Glyco_transf_10"/>
    <property type="match status" value="1"/>
</dbReference>
<dbReference type="PANTHER" id="PTHR48438:SF1">
    <property type="entry name" value="ALPHA-(1,3)-FUCOSYLTRANSFERASE C-RELATED"/>
    <property type="match status" value="1"/>
</dbReference>
<organism evidence="16 17">
    <name type="scientific">Daphnia magna</name>
    <dbReference type="NCBI Taxonomy" id="35525"/>
    <lineage>
        <taxon>Eukaryota</taxon>
        <taxon>Metazoa</taxon>
        <taxon>Ecdysozoa</taxon>
        <taxon>Arthropoda</taxon>
        <taxon>Crustacea</taxon>
        <taxon>Branchiopoda</taxon>
        <taxon>Diplostraca</taxon>
        <taxon>Cladocera</taxon>
        <taxon>Anomopoda</taxon>
        <taxon>Daphniidae</taxon>
        <taxon>Daphnia</taxon>
    </lineage>
</organism>
<dbReference type="EMBL" id="JAOYFB010000003">
    <property type="protein sequence ID" value="KAK4010142.1"/>
    <property type="molecule type" value="Genomic_DNA"/>
</dbReference>
<comment type="pathway">
    <text evidence="2">Protein modification; protein glycosylation.</text>
</comment>
<proteinExistence type="inferred from homology"/>
<evidence type="ECO:0000256" key="1">
    <source>
        <dbReference type="ARBA" id="ARBA00004447"/>
    </source>
</evidence>
<keyword evidence="10" id="KW-0472">Membrane</keyword>
<evidence type="ECO:0000313" key="16">
    <source>
        <dbReference type="EMBL" id="KAK4010142.1"/>
    </source>
</evidence>
<dbReference type="InterPro" id="IPR055270">
    <property type="entry name" value="Glyco_tran_10_C"/>
</dbReference>
<evidence type="ECO:0000256" key="5">
    <source>
        <dbReference type="ARBA" id="ARBA00022679"/>
    </source>
</evidence>
<evidence type="ECO:0000256" key="8">
    <source>
        <dbReference type="ARBA" id="ARBA00022989"/>
    </source>
</evidence>
<evidence type="ECO:0000256" key="6">
    <source>
        <dbReference type="ARBA" id="ARBA00022692"/>
    </source>
</evidence>
<dbReference type="SUPFAM" id="SSF53756">
    <property type="entry name" value="UDP-Glycosyltransferase/glycogen phosphorylase"/>
    <property type="match status" value="1"/>
</dbReference>
<evidence type="ECO:0000256" key="9">
    <source>
        <dbReference type="ARBA" id="ARBA00023034"/>
    </source>
</evidence>
<keyword evidence="6 12" id="KW-0812">Transmembrane</keyword>
<feature type="domain" description="Fucosyltransferase N-terminal" evidence="15">
    <location>
        <begin position="18"/>
        <end position="134"/>
    </location>
</feature>
<accession>A0ABQ9ZB66</accession>
<evidence type="ECO:0000256" key="4">
    <source>
        <dbReference type="ARBA" id="ARBA00022676"/>
    </source>
</evidence>
<gene>
    <name evidence="16" type="ORF">OUZ56_019289</name>
</gene>
<keyword evidence="11" id="KW-0325">Glycoprotein</keyword>
<dbReference type="InterPro" id="IPR031481">
    <property type="entry name" value="Glyco_tran_10_N"/>
</dbReference>
<comment type="caution">
    <text evidence="16">The sequence shown here is derived from an EMBL/GenBank/DDBJ whole genome shotgun (WGS) entry which is preliminary data.</text>
</comment>
<evidence type="ECO:0000256" key="2">
    <source>
        <dbReference type="ARBA" id="ARBA00004922"/>
    </source>
</evidence>
<evidence type="ECO:0000256" key="11">
    <source>
        <dbReference type="ARBA" id="ARBA00023180"/>
    </source>
</evidence>
<dbReference type="PANTHER" id="PTHR48438">
    <property type="entry name" value="ALPHA-(1,3)-FUCOSYLTRANSFERASE C-RELATED"/>
    <property type="match status" value="1"/>
</dbReference>
<keyword evidence="9 12" id="KW-0333">Golgi apparatus</keyword>
<sequence length="419" mass="48823">MRHQRIYRVLLKIIKRNDNKTILIWNSPNRIETAAFGLGHEPFVQHGCEVSTCVVFDNTSSVLPLEDYDAIIVNIQELWKTGMPSFNRRKHQRLVFLTQESPTTLPYIQYHLVGNLFNWTMSYKLNSDVLLLYGRIRPGPKAPNTLADTHKMMEEMHLPPARNYAANKTRQVVWMASHCNTKSLRETYVRELSKFISVDVYGGCGNFSCDRNGTHWLSHPKCYDKLEGEYKFYLSFENSICTDYATEKFFEIMKRRIIPVVYGGANYSVLAPHHSYINVLDFETPEKLAQYLRFLDENDMFYNEYFWWKEHYQVEAGVDQMARHGFCDLCKKLHQDEDIIKYYPELISDWHPSTQCKYFGSWERTMTTTSTTQSSSTTQSITTSSIATNSPNSTNVTGVQNSPRLHKKILGYVMQRLLP</sequence>
<keyword evidence="5 12" id="KW-0808">Transferase</keyword>
<dbReference type="EC" id="2.4.1.-" evidence="12"/>
<dbReference type="Gene3D" id="3.40.50.11660">
    <property type="entry name" value="Glycosyl transferase family 10, C-terminal domain"/>
    <property type="match status" value="1"/>
</dbReference>
<dbReference type="InterPro" id="IPR001503">
    <property type="entry name" value="Glyco_trans_10"/>
</dbReference>
<keyword evidence="17" id="KW-1185">Reference proteome</keyword>
<evidence type="ECO:0000259" key="14">
    <source>
        <dbReference type="Pfam" id="PF00852"/>
    </source>
</evidence>
<reference evidence="16 17" key="1">
    <citation type="journal article" date="2023" name="Nucleic Acids Res.">
        <title>The hologenome of Daphnia magna reveals possible DNA methylation and microbiome-mediated evolution of the host genome.</title>
        <authorList>
            <person name="Chaturvedi A."/>
            <person name="Li X."/>
            <person name="Dhandapani V."/>
            <person name="Marshall H."/>
            <person name="Kissane S."/>
            <person name="Cuenca-Cambronero M."/>
            <person name="Asole G."/>
            <person name="Calvet F."/>
            <person name="Ruiz-Romero M."/>
            <person name="Marangio P."/>
            <person name="Guigo R."/>
            <person name="Rago D."/>
            <person name="Mirbahai L."/>
            <person name="Eastwood N."/>
            <person name="Colbourne J.K."/>
            <person name="Zhou J."/>
            <person name="Mallon E."/>
            <person name="Orsini L."/>
        </authorList>
    </citation>
    <scope>NUCLEOTIDE SEQUENCE [LARGE SCALE GENOMIC DNA]</scope>
    <source>
        <strain evidence="16">LRV0_1</strain>
    </source>
</reference>
<dbReference type="Pfam" id="PF17039">
    <property type="entry name" value="Glyco_tran_10_N"/>
    <property type="match status" value="1"/>
</dbReference>
<feature type="compositionally biased region" description="Low complexity" evidence="13">
    <location>
        <begin position="369"/>
        <end position="394"/>
    </location>
</feature>
<dbReference type="InterPro" id="IPR038577">
    <property type="entry name" value="GT10-like_C_sf"/>
</dbReference>
<comment type="subcellular location">
    <subcellularLocation>
        <location evidence="1 12">Golgi apparatus</location>
        <location evidence="1 12">Golgi stack membrane</location>
        <topology evidence="1 12">Single-pass type II membrane protein</topology>
    </subcellularLocation>
</comment>
<feature type="region of interest" description="Disordered" evidence="13">
    <location>
        <begin position="369"/>
        <end position="400"/>
    </location>
</feature>
<evidence type="ECO:0000256" key="13">
    <source>
        <dbReference type="SAM" id="MobiDB-lite"/>
    </source>
</evidence>
<feature type="domain" description="Fucosyltransferase C-terminal" evidence="14">
    <location>
        <begin position="166"/>
        <end position="346"/>
    </location>
</feature>